<reference evidence="1" key="1">
    <citation type="submission" date="2014-09" db="EMBL/GenBank/DDBJ databases">
        <authorList>
            <person name="Magalhaes I.L.F."/>
            <person name="Oliveira U."/>
            <person name="Santos F.R."/>
            <person name="Vidigal T.H.D.A."/>
            <person name="Brescovit A.D."/>
            <person name="Santos A.J."/>
        </authorList>
    </citation>
    <scope>NUCLEOTIDE SEQUENCE</scope>
    <source>
        <tissue evidence="1">Shoot tissue taken approximately 20 cm above the soil surface</tissue>
    </source>
</reference>
<name>A0A0A9HVQ8_ARUDO</name>
<evidence type="ECO:0000313" key="1">
    <source>
        <dbReference type="EMBL" id="JAE38951.1"/>
    </source>
</evidence>
<dbReference type="AlphaFoldDB" id="A0A0A9HVQ8"/>
<organism evidence="1">
    <name type="scientific">Arundo donax</name>
    <name type="common">Giant reed</name>
    <name type="synonym">Donax arundinaceus</name>
    <dbReference type="NCBI Taxonomy" id="35708"/>
    <lineage>
        <taxon>Eukaryota</taxon>
        <taxon>Viridiplantae</taxon>
        <taxon>Streptophyta</taxon>
        <taxon>Embryophyta</taxon>
        <taxon>Tracheophyta</taxon>
        <taxon>Spermatophyta</taxon>
        <taxon>Magnoliopsida</taxon>
        <taxon>Liliopsida</taxon>
        <taxon>Poales</taxon>
        <taxon>Poaceae</taxon>
        <taxon>PACMAD clade</taxon>
        <taxon>Arundinoideae</taxon>
        <taxon>Arundineae</taxon>
        <taxon>Arundo</taxon>
    </lineage>
</organism>
<proteinExistence type="predicted"/>
<reference evidence="1" key="2">
    <citation type="journal article" date="2015" name="Data Brief">
        <title>Shoot transcriptome of the giant reed, Arundo donax.</title>
        <authorList>
            <person name="Barrero R.A."/>
            <person name="Guerrero F.D."/>
            <person name="Moolhuijzen P."/>
            <person name="Goolsby J.A."/>
            <person name="Tidwell J."/>
            <person name="Bellgard S.E."/>
            <person name="Bellgard M.I."/>
        </authorList>
    </citation>
    <scope>NUCLEOTIDE SEQUENCE</scope>
    <source>
        <tissue evidence="1">Shoot tissue taken approximately 20 cm above the soil surface</tissue>
    </source>
</reference>
<dbReference type="EMBL" id="GBRH01158945">
    <property type="protein sequence ID" value="JAE38951.1"/>
    <property type="molecule type" value="Transcribed_RNA"/>
</dbReference>
<sequence length="18" mass="1923">MEGGGGGREKGPPRRVWP</sequence>
<protein>
    <submittedName>
        <fullName evidence="1">Uncharacterized protein</fullName>
    </submittedName>
</protein>
<accession>A0A0A9HVQ8</accession>